<dbReference type="InterPro" id="IPR044670">
    <property type="entry name" value="SOFL"/>
</dbReference>
<protein>
    <submittedName>
        <fullName evidence="9">Uncharacterized protein</fullName>
    </submittedName>
</protein>
<sequence>MTWLALKDQYALSTLPPGCWITTVVASAAWQFPISLSLSLSLEDEMSSECSSGCQSGWTMYLAQSSDEQSSLRHKDASSFHGQEEEEEEEDLSMISDASSGPPQLHEVDDERGHCYRHSTPRWESNGCLHFASAPAAAMGRDGGKKRRAEAAQQRDHSSVLDDTASSQLLSSSQACSSSLCSSSSSLSQALWESDYISFLSQHSINDCCNHMKQSMDFSYGFSTTHFKALSPNFNVPFSSIHNYNKKHHQSPDLAGKVCATGANGLLSILFMCQANPVKTSTKERGKKEDVVTGLALLPVPKKMPKDSSTYLKEIFLWGFSGVYFSSLLFPFAVSMCSGKQPERMGREEKQKKKI</sequence>
<keyword evidence="8" id="KW-1133">Transmembrane helix</keyword>
<dbReference type="PANTHER" id="PTHR33347:SF1">
    <property type="entry name" value="PROTEIN SOB FIVE-LIKE 5"/>
    <property type="match status" value="1"/>
</dbReference>
<keyword evidence="8" id="KW-0472">Membrane</keyword>
<comment type="subcellular location">
    <subcellularLocation>
        <location evidence="1">Cytoplasm</location>
    </subcellularLocation>
</comment>
<evidence type="ECO:0000256" key="8">
    <source>
        <dbReference type="SAM" id="Phobius"/>
    </source>
</evidence>
<evidence type="ECO:0000256" key="6">
    <source>
        <dbReference type="ARBA" id="ARBA00024199"/>
    </source>
</evidence>
<dbReference type="GO" id="GO:0009736">
    <property type="term" value="P:cytokinin-activated signaling pathway"/>
    <property type="evidence" value="ECO:0007669"/>
    <property type="project" value="UniProtKB-KW"/>
</dbReference>
<keyword evidence="2" id="KW-0963">Cytoplasm</keyword>
<feature type="transmembrane region" description="Helical" evidence="8">
    <location>
        <begin position="315"/>
        <end position="337"/>
    </location>
</feature>
<feature type="region of interest" description="Disordered" evidence="7">
    <location>
        <begin position="72"/>
        <end position="109"/>
    </location>
</feature>
<dbReference type="AlphaFoldDB" id="A0A4S8IQV2"/>
<evidence type="ECO:0000256" key="3">
    <source>
        <dbReference type="ARBA" id="ARBA00022712"/>
    </source>
</evidence>
<accession>A0A4S8IQV2</accession>
<feature type="region of interest" description="Disordered" evidence="7">
    <location>
        <begin position="139"/>
        <end position="164"/>
    </location>
</feature>
<evidence type="ECO:0000313" key="10">
    <source>
        <dbReference type="Proteomes" id="UP000317650"/>
    </source>
</evidence>
<keyword evidence="8" id="KW-0812">Transmembrane</keyword>
<evidence type="ECO:0000256" key="2">
    <source>
        <dbReference type="ARBA" id="ARBA00022490"/>
    </source>
</evidence>
<feature type="compositionally biased region" description="Basic and acidic residues" evidence="7">
    <location>
        <begin position="149"/>
        <end position="160"/>
    </location>
</feature>
<reference evidence="9 10" key="1">
    <citation type="journal article" date="2019" name="Nat. Plants">
        <title>Genome sequencing of Musa balbisiana reveals subgenome evolution and function divergence in polyploid bananas.</title>
        <authorList>
            <person name="Yao X."/>
        </authorList>
    </citation>
    <scope>NUCLEOTIDE SEQUENCE [LARGE SCALE GENOMIC DNA]</scope>
    <source>
        <strain evidence="10">cv. DH-PKW</strain>
        <tissue evidence="9">Leaves</tissue>
    </source>
</reference>
<dbReference type="PANTHER" id="PTHR33347">
    <property type="entry name" value="OSJNBA0091C07.3 PROTEIN"/>
    <property type="match status" value="1"/>
</dbReference>
<gene>
    <name evidence="9" type="ORF">C4D60_Mb06t25910</name>
</gene>
<keyword evidence="5" id="KW-0539">Nucleus</keyword>
<comment type="similarity">
    <text evidence="6">Belongs to the SOFL plant protein family.</text>
</comment>
<dbReference type="Proteomes" id="UP000317650">
    <property type="component" value="Chromosome 6"/>
</dbReference>
<organism evidence="9 10">
    <name type="scientific">Musa balbisiana</name>
    <name type="common">Banana</name>
    <dbReference type="NCBI Taxonomy" id="52838"/>
    <lineage>
        <taxon>Eukaryota</taxon>
        <taxon>Viridiplantae</taxon>
        <taxon>Streptophyta</taxon>
        <taxon>Embryophyta</taxon>
        <taxon>Tracheophyta</taxon>
        <taxon>Spermatophyta</taxon>
        <taxon>Magnoliopsida</taxon>
        <taxon>Liliopsida</taxon>
        <taxon>Zingiberales</taxon>
        <taxon>Musaceae</taxon>
        <taxon>Musa</taxon>
    </lineage>
</organism>
<dbReference type="GO" id="GO:0005737">
    <property type="term" value="C:cytoplasm"/>
    <property type="evidence" value="ECO:0007669"/>
    <property type="project" value="UniProtKB-SubCell"/>
</dbReference>
<name>A0A4S8IQV2_MUSBA</name>
<evidence type="ECO:0000256" key="7">
    <source>
        <dbReference type="SAM" id="MobiDB-lite"/>
    </source>
</evidence>
<evidence type="ECO:0000256" key="5">
    <source>
        <dbReference type="ARBA" id="ARBA00023242"/>
    </source>
</evidence>
<dbReference type="GO" id="GO:0009691">
    <property type="term" value="P:cytokinin biosynthetic process"/>
    <property type="evidence" value="ECO:0007669"/>
    <property type="project" value="UniProtKB-KW"/>
</dbReference>
<proteinExistence type="inferred from homology"/>
<keyword evidence="10" id="KW-1185">Reference proteome</keyword>
<keyword evidence="4" id="KW-0932">Cytokinin signaling pathway</keyword>
<keyword evidence="3" id="KW-0203">Cytokinin biosynthesis</keyword>
<evidence type="ECO:0000256" key="4">
    <source>
        <dbReference type="ARBA" id="ARBA00022864"/>
    </source>
</evidence>
<dbReference type="EMBL" id="PYDT01000009">
    <property type="protein sequence ID" value="THU50961.1"/>
    <property type="molecule type" value="Genomic_DNA"/>
</dbReference>
<evidence type="ECO:0000313" key="9">
    <source>
        <dbReference type="EMBL" id="THU50961.1"/>
    </source>
</evidence>
<comment type="caution">
    <text evidence="9">The sequence shown here is derived from an EMBL/GenBank/DDBJ whole genome shotgun (WGS) entry which is preliminary data.</text>
</comment>
<evidence type="ECO:0000256" key="1">
    <source>
        <dbReference type="ARBA" id="ARBA00004496"/>
    </source>
</evidence>